<comment type="pathway">
    <text evidence="3">Lipid metabolism.</text>
</comment>
<protein>
    <recommendedName>
        <fullName evidence="5">diacylglycerol O-acyltransferase</fullName>
        <ecNumber evidence="5">2.3.1.20</ecNumber>
    </recommendedName>
</protein>
<dbReference type="Pfam" id="PF03982">
    <property type="entry name" value="DAGAT"/>
    <property type="match status" value="1"/>
</dbReference>
<evidence type="ECO:0000256" key="1">
    <source>
        <dbReference type="ARBA" id="ARBA00004477"/>
    </source>
</evidence>
<sequence length="905" mass="102638">MVERHYQTQVALTNVEFVNDFLVDPRKPVSDEPPTDERFTLFVDFHTDDGSPIQFQVLSLGPGFDCHNASKFNVSVNWRSVPCSELFVLRRYVGGVSLTFDVRNAEDRYQMWFSYKKDTTDNNCPQKTSKPSRFLTKSCDCFDGYEGEQCDIPSGDRRAVAQHQQKHTDYQTATFADQRANPIIGNNSLPNGTFQATYAISISESTYPIDYQIISLGEGIICGKDVNVSIDSRPVSCKDLFGLKRVHNVSLHIELEVYDTENRYNLSVKYRRPAKVSECSFQGVLSNEPSRLCDCQHGFLGQMCEVNKIYREFYFVNNTEESITQSLVDPRMTNPTKDVATNETFHVYIQFTAFDFAYPIEFEIISLGDNVKCEENKDFSIFVRNRRLSCDEIFVAHSFEEGSLMLDFEVLNTANRYNVTVKYKLGKRLHSCFNFGTPTGDTEHPCKCDHHFVGKHCGIQQTNYHSLKSVNNTEFVSATITDPRLALTEPSTNETFSIMYNYLSDDHLPIEFQVISVDGIDCANNDMKAMAIKINQKNLNCSTLFEPRRIKEAVDVHIVVIRPPASNSTIMRSIFAPLNVPLHRRLETLAVLTHILTSLLLPFYAILIPFILFFTPLCPFVLLYAAWYYYDYRTPYQGSRPSKWYRSLSVWNRFCDYFPIKLEKTAELSPEHNYIVGSHPHGILCFGIFGAFCTEGAGFSKVFPGIQPYVATLNANFYAPVRKELMMWHGLISAAKESILYNLTGDKKGNVVAIVLGGAEEALDATAENYNLTLKNRKGFVKIALTTGSHLVPLYNFGENSTYEQVVSERGSLLRKIQSGFKQLTSISPPIFHGRGVFNYAFGLLPYRVPITAVVGAPIPVEKVAEPTQEQIDELHQKYCDALTKLFDDHKTKHGIKADAKLNIL</sequence>
<evidence type="ECO:0000256" key="2">
    <source>
        <dbReference type="ARBA" id="ARBA00004771"/>
    </source>
</evidence>
<evidence type="ECO:0000256" key="11">
    <source>
        <dbReference type="ARBA" id="ARBA00022989"/>
    </source>
</evidence>
<evidence type="ECO:0000256" key="3">
    <source>
        <dbReference type="ARBA" id="ARBA00005189"/>
    </source>
</evidence>
<dbReference type="GO" id="GO:0005789">
    <property type="term" value="C:endoplasmic reticulum membrane"/>
    <property type="evidence" value="ECO:0007669"/>
    <property type="project" value="UniProtKB-SubCell"/>
</dbReference>
<feature type="transmembrane region" description="Helical" evidence="15">
    <location>
        <begin position="603"/>
        <end position="630"/>
    </location>
</feature>
<proteinExistence type="inferred from homology"/>
<dbReference type="GO" id="GO:0006071">
    <property type="term" value="P:glycerol metabolic process"/>
    <property type="evidence" value="ECO:0007669"/>
    <property type="project" value="UniProtKB-KW"/>
</dbReference>
<dbReference type="CDD" id="cd07987">
    <property type="entry name" value="LPLAT_MGAT-like"/>
    <property type="match status" value="1"/>
</dbReference>
<evidence type="ECO:0000256" key="9">
    <source>
        <dbReference type="ARBA" id="ARBA00022798"/>
    </source>
</evidence>
<evidence type="ECO:0000256" key="13">
    <source>
        <dbReference type="ARBA" id="ARBA00023136"/>
    </source>
</evidence>
<evidence type="ECO:0000313" key="18">
    <source>
        <dbReference type="EMBL" id="KAK0402752.1"/>
    </source>
</evidence>
<dbReference type="Proteomes" id="UP001175271">
    <property type="component" value="Unassembled WGS sequence"/>
</dbReference>
<evidence type="ECO:0000256" key="8">
    <source>
        <dbReference type="ARBA" id="ARBA00022692"/>
    </source>
</evidence>
<reference evidence="18" key="1">
    <citation type="submission" date="2023-06" db="EMBL/GenBank/DDBJ databases">
        <title>Genomic analysis of the entomopathogenic nematode Steinernema hermaphroditum.</title>
        <authorList>
            <person name="Schwarz E.M."/>
            <person name="Heppert J.K."/>
            <person name="Baniya A."/>
            <person name="Schwartz H.T."/>
            <person name="Tan C.-H."/>
            <person name="Antoshechkin I."/>
            <person name="Sternberg P.W."/>
            <person name="Goodrich-Blair H."/>
            <person name="Dillman A.R."/>
        </authorList>
    </citation>
    <scope>NUCLEOTIDE SEQUENCE</scope>
    <source>
        <strain evidence="18">PS9179</strain>
        <tissue evidence="18">Whole animal</tissue>
    </source>
</reference>
<keyword evidence="8 15" id="KW-0812">Transmembrane</keyword>
<comment type="pathway">
    <text evidence="2">Glycerolipid metabolism; triacylglycerol biosynthesis.</text>
</comment>
<evidence type="ECO:0000256" key="14">
    <source>
        <dbReference type="ARBA" id="ARBA00023315"/>
    </source>
</evidence>
<dbReference type="InterPro" id="IPR007130">
    <property type="entry name" value="DAGAT"/>
</dbReference>
<organism evidence="18 19">
    <name type="scientific">Steinernema hermaphroditum</name>
    <dbReference type="NCBI Taxonomy" id="289476"/>
    <lineage>
        <taxon>Eukaryota</taxon>
        <taxon>Metazoa</taxon>
        <taxon>Ecdysozoa</taxon>
        <taxon>Nematoda</taxon>
        <taxon>Chromadorea</taxon>
        <taxon>Rhabditida</taxon>
        <taxon>Tylenchina</taxon>
        <taxon>Panagrolaimomorpha</taxon>
        <taxon>Strongyloidoidea</taxon>
        <taxon>Steinernematidae</taxon>
        <taxon>Steinernema</taxon>
    </lineage>
</organism>
<dbReference type="GO" id="GO:0019432">
    <property type="term" value="P:triglyceride biosynthetic process"/>
    <property type="evidence" value="ECO:0007669"/>
    <property type="project" value="TreeGrafter"/>
</dbReference>
<keyword evidence="9" id="KW-0319">Glycerol metabolism</keyword>
<keyword evidence="14" id="KW-0012">Acyltransferase</keyword>
<accession>A0AA39LMG3</accession>
<evidence type="ECO:0000259" key="16">
    <source>
        <dbReference type="PROSITE" id="PS00022"/>
    </source>
</evidence>
<dbReference type="AlphaFoldDB" id="A0AA39LMG3"/>
<dbReference type="PROSITE" id="PS00022">
    <property type="entry name" value="EGF_1"/>
    <property type="match status" value="1"/>
</dbReference>
<dbReference type="InterPro" id="IPR000742">
    <property type="entry name" value="EGF"/>
</dbReference>
<keyword evidence="11 15" id="KW-1133">Transmembrane helix</keyword>
<dbReference type="EC" id="2.3.1.20" evidence="5"/>
<dbReference type="PANTHER" id="PTHR12317">
    <property type="entry name" value="DIACYLGLYCEROL O-ACYLTRANSFERASE"/>
    <property type="match status" value="1"/>
</dbReference>
<comment type="similarity">
    <text evidence="4">Belongs to the diacylglycerol acyltransferase family.</text>
</comment>
<evidence type="ECO:0000256" key="4">
    <source>
        <dbReference type="ARBA" id="ARBA00005420"/>
    </source>
</evidence>
<evidence type="ECO:0000256" key="7">
    <source>
        <dbReference type="ARBA" id="ARBA00022679"/>
    </source>
</evidence>
<evidence type="ECO:0000256" key="6">
    <source>
        <dbReference type="ARBA" id="ARBA00022516"/>
    </source>
</evidence>
<dbReference type="EMBL" id="JAUCMV010000004">
    <property type="protein sequence ID" value="KAK0402752.1"/>
    <property type="molecule type" value="Genomic_DNA"/>
</dbReference>
<keyword evidence="10" id="KW-0256">Endoplasmic reticulum</keyword>
<evidence type="ECO:0000256" key="12">
    <source>
        <dbReference type="ARBA" id="ARBA00023098"/>
    </source>
</evidence>
<keyword evidence="6" id="KW-0444">Lipid biosynthesis</keyword>
<evidence type="ECO:0000256" key="15">
    <source>
        <dbReference type="SAM" id="Phobius"/>
    </source>
</evidence>
<keyword evidence="7" id="KW-0808">Transferase</keyword>
<keyword evidence="13 15" id="KW-0472">Membrane</keyword>
<evidence type="ECO:0000259" key="17">
    <source>
        <dbReference type="PROSITE" id="PS01186"/>
    </source>
</evidence>
<evidence type="ECO:0000313" key="19">
    <source>
        <dbReference type="Proteomes" id="UP001175271"/>
    </source>
</evidence>
<evidence type="ECO:0000256" key="5">
    <source>
        <dbReference type="ARBA" id="ARBA00013244"/>
    </source>
</evidence>
<dbReference type="PROSITE" id="PS01186">
    <property type="entry name" value="EGF_2"/>
    <property type="match status" value="1"/>
</dbReference>
<evidence type="ECO:0000256" key="10">
    <source>
        <dbReference type="ARBA" id="ARBA00022824"/>
    </source>
</evidence>
<gene>
    <name evidence="18" type="ORF">QR680_016512</name>
</gene>
<name>A0AA39LMG3_9BILA</name>
<feature type="domain" description="EGF-like" evidence="16 17">
    <location>
        <begin position="293"/>
        <end position="304"/>
    </location>
</feature>
<keyword evidence="19" id="KW-1185">Reference proteome</keyword>
<comment type="caution">
    <text evidence="18">The sequence shown here is derived from an EMBL/GenBank/DDBJ whole genome shotgun (WGS) entry which is preliminary data.</text>
</comment>
<comment type="subcellular location">
    <subcellularLocation>
        <location evidence="1">Endoplasmic reticulum membrane</location>
        <topology evidence="1">Multi-pass membrane protein</topology>
    </subcellularLocation>
</comment>
<dbReference type="PANTHER" id="PTHR12317:SF0">
    <property type="entry name" value="ACYLTRANSFERASE"/>
    <property type="match status" value="1"/>
</dbReference>
<dbReference type="GO" id="GO:0004144">
    <property type="term" value="F:diacylglycerol O-acyltransferase activity"/>
    <property type="evidence" value="ECO:0007669"/>
    <property type="project" value="UniProtKB-EC"/>
</dbReference>
<keyword evidence="12" id="KW-0443">Lipid metabolism</keyword>